<keyword evidence="2" id="KW-1185">Reference proteome</keyword>
<sequence length="191" mass="20188">MDMHRVVARGLLALAVTAGAAAAAVPFFDRPGGLALLAELNHPVLLACLAAVLLAGAALLASRRAAVRKGAGLALAGAAVLGVLAVPAYAVVADPFPDREWDVPAPDGSGRRLVVERGLGLGDPVWRIYVDSGRFPNTRRHPVAEYAAGYPRGVLEAGWTDASHIRLIDLDHTHHDLRITPDGRPLDRLTW</sequence>
<evidence type="ECO:0000313" key="2">
    <source>
        <dbReference type="Proteomes" id="UP000231791"/>
    </source>
</evidence>
<dbReference type="OrthoDB" id="3872138at2"/>
<organism evidence="1 2">
    <name type="scientific">Streptomyces lavendulae subsp. lavendulae</name>
    <dbReference type="NCBI Taxonomy" id="58340"/>
    <lineage>
        <taxon>Bacteria</taxon>
        <taxon>Bacillati</taxon>
        <taxon>Actinomycetota</taxon>
        <taxon>Actinomycetes</taxon>
        <taxon>Kitasatosporales</taxon>
        <taxon>Streptomycetaceae</taxon>
        <taxon>Streptomyces</taxon>
    </lineage>
</organism>
<accession>A0A2K8PEN8</accession>
<proteinExistence type="predicted"/>
<dbReference type="GeneID" id="49384399"/>
<evidence type="ECO:0000313" key="1">
    <source>
        <dbReference type="EMBL" id="ATZ25204.1"/>
    </source>
</evidence>
<gene>
    <name evidence="1" type="ORF">SLAV_16770</name>
</gene>
<dbReference type="EMBL" id="CP024985">
    <property type="protein sequence ID" value="ATZ25204.1"/>
    <property type="molecule type" value="Genomic_DNA"/>
</dbReference>
<dbReference type="Proteomes" id="UP000231791">
    <property type="component" value="Chromosome"/>
</dbReference>
<dbReference type="RefSeq" id="WP_158741003.1">
    <property type="nucleotide sequence ID" value="NZ_CP024985.1"/>
</dbReference>
<reference evidence="1 2" key="1">
    <citation type="submission" date="2017-11" db="EMBL/GenBank/DDBJ databases">
        <title>Complete genome sequence of Streptomyces lavendulae subsp. lavendulae CCM 3239 (formerly 'Streptomyces aureofaciens CCM 3239'), the producer of the angucycline-type antibiotic auricin.</title>
        <authorList>
            <person name="Busche T."/>
            <person name="Novakova R."/>
            <person name="Al'Dilaimi A."/>
            <person name="Homerova D."/>
            <person name="Feckova L."/>
            <person name="Rezuchova B."/>
            <person name="Mingyar E."/>
            <person name="Csolleiova D."/>
            <person name="Bekeova C."/>
            <person name="Winkler A."/>
            <person name="Sevcikova B."/>
            <person name="Kalinowski J."/>
            <person name="Kormanec J."/>
            <person name="Ruckert C."/>
        </authorList>
    </citation>
    <scope>NUCLEOTIDE SEQUENCE [LARGE SCALE GENOMIC DNA]</scope>
    <source>
        <strain evidence="1 2">CCM 3239</strain>
    </source>
</reference>
<dbReference type="KEGG" id="slx:SLAV_16770"/>
<dbReference type="AlphaFoldDB" id="A0A2K8PEN8"/>
<protein>
    <submittedName>
        <fullName evidence="1">Uncharacterized protein</fullName>
    </submittedName>
</protein>
<name>A0A2K8PEN8_STRLA</name>